<reference evidence="2" key="1">
    <citation type="journal article" date="2019" name="Int. J. Syst. Evol. Microbiol.">
        <title>The Global Catalogue of Microorganisms (GCM) 10K type strain sequencing project: providing services to taxonomists for standard genome sequencing and annotation.</title>
        <authorList>
            <consortium name="The Broad Institute Genomics Platform"/>
            <consortium name="The Broad Institute Genome Sequencing Center for Infectious Disease"/>
            <person name="Wu L."/>
            <person name="Ma J."/>
        </authorList>
    </citation>
    <scope>NUCLEOTIDE SEQUENCE [LARGE SCALE GENOMIC DNA]</scope>
    <source>
        <strain evidence="2">CGMCC 4.5798</strain>
    </source>
</reference>
<dbReference type="PANTHER" id="PTHR12993:SF11">
    <property type="entry name" value="N-ACETYLGLUCOSAMINYL-PHOSPHATIDYLINOSITOL DE-N-ACETYLASE"/>
    <property type="match status" value="1"/>
</dbReference>
<dbReference type="InterPro" id="IPR024078">
    <property type="entry name" value="LmbE-like_dom_sf"/>
</dbReference>
<dbReference type="Proteomes" id="UP001596086">
    <property type="component" value="Unassembled WGS sequence"/>
</dbReference>
<dbReference type="PANTHER" id="PTHR12993">
    <property type="entry name" value="N-ACETYLGLUCOSAMINYL-PHOSPHATIDYLINOSITOL DE-N-ACETYLASE-RELATED"/>
    <property type="match status" value="1"/>
</dbReference>
<dbReference type="Pfam" id="PF02585">
    <property type="entry name" value="PIG-L"/>
    <property type="match status" value="1"/>
</dbReference>
<protein>
    <submittedName>
        <fullName evidence="1">PIG-L deacetylase family protein</fullName>
        <ecNumber evidence="1">3.5.1.-</ecNumber>
    </submittedName>
</protein>
<dbReference type="GO" id="GO:0016787">
    <property type="term" value="F:hydrolase activity"/>
    <property type="evidence" value="ECO:0007669"/>
    <property type="project" value="UniProtKB-KW"/>
</dbReference>
<gene>
    <name evidence="1" type="ORF">ACFPO9_05245</name>
</gene>
<evidence type="ECO:0000313" key="2">
    <source>
        <dbReference type="Proteomes" id="UP001596086"/>
    </source>
</evidence>
<dbReference type="InterPro" id="IPR003737">
    <property type="entry name" value="GlcNAc_PI_deacetylase-related"/>
</dbReference>
<proteinExistence type="predicted"/>
<keyword evidence="1" id="KW-0378">Hydrolase</keyword>
<dbReference type="Gene3D" id="3.40.50.10320">
    <property type="entry name" value="LmbE-like"/>
    <property type="match status" value="1"/>
</dbReference>
<dbReference type="SUPFAM" id="SSF102588">
    <property type="entry name" value="LmbE-like"/>
    <property type="match status" value="1"/>
</dbReference>
<evidence type="ECO:0000313" key="1">
    <source>
        <dbReference type="EMBL" id="MFC5547913.1"/>
    </source>
</evidence>
<name>A0ABW0RWU5_9BURK</name>
<organism evidence="1 2">
    <name type="scientific">Massilia aerilata</name>
    <dbReference type="NCBI Taxonomy" id="453817"/>
    <lineage>
        <taxon>Bacteria</taxon>
        <taxon>Pseudomonadati</taxon>
        <taxon>Pseudomonadota</taxon>
        <taxon>Betaproteobacteria</taxon>
        <taxon>Burkholderiales</taxon>
        <taxon>Oxalobacteraceae</taxon>
        <taxon>Telluria group</taxon>
        <taxon>Massilia</taxon>
    </lineage>
</organism>
<keyword evidence="2" id="KW-1185">Reference proteome</keyword>
<accession>A0ABW0RWU5</accession>
<dbReference type="EMBL" id="JBHSMZ010000004">
    <property type="protein sequence ID" value="MFC5547913.1"/>
    <property type="molecule type" value="Genomic_DNA"/>
</dbReference>
<sequence>MINSLRQIRNYVFTNFFELADLVHYVNQRKYFRLASNELVKKAVSELQSDQSRNILLVSAHADDEVLGCMAIINAHRDAGADINWLIAIDGRNANGGHRNAMETAAHREKEALAVQASCGWNSCHWWGIPSPASDNEELRERFVKLLNEVKPDLIYAPFPYNHHPEHRLMARLVSELTPESVPVRFYPIQTPLTPVFTTAVYGNDELSRDTERVLKLYQSQRFMWRSFRAALYLQKLEGILYKKKVPIISICEFERGKRTETVRGLLAAAENETPQKPNRTSTLARDYLLLYAQAKRVKELIGTPALNEGK</sequence>
<comment type="caution">
    <text evidence="1">The sequence shown here is derived from an EMBL/GenBank/DDBJ whole genome shotgun (WGS) entry which is preliminary data.</text>
</comment>
<dbReference type="RefSeq" id="WP_379768111.1">
    <property type="nucleotide sequence ID" value="NZ_JBHSMZ010000004.1"/>
</dbReference>
<dbReference type="EC" id="3.5.1.-" evidence="1"/>